<dbReference type="PRINTS" id="PR00080">
    <property type="entry name" value="SDRFAMILY"/>
</dbReference>
<dbReference type="EMBL" id="PJEX01000270">
    <property type="protein sequence ID" value="TKW51968.1"/>
    <property type="molecule type" value="Genomic_DNA"/>
</dbReference>
<name>A0A4U6X8T0_9PEZI</name>
<dbReference type="AlphaFoldDB" id="A0A4U6X8T0"/>
<evidence type="ECO:0000256" key="2">
    <source>
        <dbReference type="ARBA" id="ARBA00022857"/>
    </source>
</evidence>
<evidence type="ECO:0000313" key="6">
    <source>
        <dbReference type="Proteomes" id="UP000310108"/>
    </source>
</evidence>
<protein>
    <submittedName>
        <fullName evidence="5">Gluconate 5-dehydrogenase</fullName>
    </submittedName>
</protein>
<dbReference type="GO" id="GO:0016616">
    <property type="term" value="F:oxidoreductase activity, acting on the CH-OH group of donors, NAD or NADP as acceptor"/>
    <property type="evidence" value="ECO:0007669"/>
    <property type="project" value="TreeGrafter"/>
</dbReference>
<dbReference type="PANTHER" id="PTHR42760">
    <property type="entry name" value="SHORT-CHAIN DEHYDROGENASES/REDUCTASES FAMILY MEMBER"/>
    <property type="match status" value="1"/>
</dbReference>
<dbReference type="Proteomes" id="UP000310108">
    <property type="component" value="Unassembled WGS sequence"/>
</dbReference>
<feature type="compositionally biased region" description="Low complexity" evidence="4">
    <location>
        <begin position="108"/>
        <end position="117"/>
    </location>
</feature>
<keyword evidence="2" id="KW-0521">NADP</keyword>
<dbReference type="PROSITE" id="PS00061">
    <property type="entry name" value="ADH_SHORT"/>
    <property type="match status" value="1"/>
</dbReference>
<organism evidence="5 6">
    <name type="scientific">Colletotrichum tanaceti</name>
    <dbReference type="NCBI Taxonomy" id="1306861"/>
    <lineage>
        <taxon>Eukaryota</taxon>
        <taxon>Fungi</taxon>
        <taxon>Dikarya</taxon>
        <taxon>Ascomycota</taxon>
        <taxon>Pezizomycotina</taxon>
        <taxon>Sordariomycetes</taxon>
        <taxon>Hypocreomycetidae</taxon>
        <taxon>Glomerellales</taxon>
        <taxon>Glomerellaceae</taxon>
        <taxon>Colletotrichum</taxon>
        <taxon>Colletotrichum destructivum species complex</taxon>
    </lineage>
</organism>
<dbReference type="InterPro" id="IPR020904">
    <property type="entry name" value="Sc_DH/Rdtase_CS"/>
</dbReference>
<dbReference type="InterPro" id="IPR002347">
    <property type="entry name" value="SDR_fam"/>
</dbReference>
<evidence type="ECO:0000256" key="3">
    <source>
        <dbReference type="RuleBase" id="RU000363"/>
    </source>
</evidence>
<evidence type="ECO:0000313" key="5">
    <source>
        <dbReference type="EMBL" id="TKW51968.1"/>
    </source>
</evidence>
<reference evidence="5 6" key="1">
    <citation type="journal article" date="2019" name="PLoS ONE">
        <title>Comparative genome analysis indicates high evolutionary potential of pathogenicity genes in Colletotrichum tanaceti.</title>
        <authorList>
            <person name="Lelwala R.V."/>
            <person name="Korhonen P.K."/>
            <person name="Young N.D."/>
            <person name="Scott J.B."/>
            <person name="Ades P.A."/>
            <person name="Gasser R.B."/>
            <person name="Taylor P.W.J."/>
        </authorList>
    </citation>
    <scope>NUCLEOTIDE SEQUENCE [LARGE SCALE GENOMIC DNA]</scope>
    <source>
        <strain evidence="5">BRIP57314</strain>
    </source>
</reference>
<accession>A0A4U6X8T0</accession>
<dbReference type="STRING" id="1306861.A0A4U6X8T0"/>
<dbReference type="Gene3D" id="3.40.50.720">
    <property type="entry name" value="NAD(P)-binding Rossmann-like Domain"/>
    <property type="match status" value="1"/>
</dbReference>
<comment type="similarity">
    <text evidence="1 3">Belongs to the short-chain dehydrogenases/reductases (SDR) family.</text>
</comment>
<keyword evidence="6" id="KW-1185">Reference proteome</keyword>
<gene>
    <name evidence="5" type="primary">gno</name>
    <name evidence="5" type="ORF">CTA1_12420</name>
</gene>
<dbReference type="Pfam" id="PF00106">
    <property type="entry name" value="adh_short"/>
    <property type="match status" value="1"/>
</dbReference>
<sequence>MARNLTVLPAYLTRLFSLAGKTAVVTGGSSGIGREIALALGQSGAKVILVARRAEPLAAAAEQLAQLGVPATPIAADLSNLADLHHATARIKSAHGVPDILVNAAGSGAGLSSSNSSPRSHDHRRRTGTPQLSLSRVTQGDWDHAIAANLTAPFALGQAFGPGMAARGSGRIINVVGGGGGGGAYGVAKGGLVSLTRSQAAAWSRSGVLCNAIAPGVVVIERPASETEEVLADAADAAAAAAETAEAVEAHAARTMIGRNGVVEDFAGVAVWLASGASAAVTGQTIFVDGGYSAT</sequence>
<proteinExistence type="inferred from homology"/>
<evidence type="ECO:0000256" key="4">
    <source>
        <dbReference type="SAM" id="MobiDB-lite"/>
    </source>
</evidence>
<dbReference type="SUPFAM" id="SSF51735">
    <property type="entry name" value="NAD(P)-binding Rossmann-fold domains"/>
    <property type="match status" value="1"/>
</dbReference>
<dbReference type="PRINTS" id="PR00081">
    <property type="entry name" value="GDHRDH"/>
</dbReference>
<comment type="caution">
    <text evidence="5">The sequence shown here is derived from an EMBL/GenBank/DDBJ whole genome shotgun (WGS) entry which is preliminary data.</text>
</comment>
<feature type="region of interest" description="Disordered" evidence="4">
    <location>
        <begin position="108"/>
        <end position="136"/>
    </location>
</feature>
<dbReference type="InterPro" id="IPR036291">
    <property type="entry name" value="NAD(P)-bd_dom_sf"/>
</dbReference>
<evidence type="ECO:0000256" key="1">
    <source>
        <dbReference type="ARBA" id="ARBA00006484"/>
    </source>
</evidence>